<dbReference type="RefSeq" id="XP_002942796.4">
    <property type="nucleotide sequence ID" value="XM_002942750.4"/>
</dbReference>
<feature type="transmembrane region" description="Helical" evidence="12">
    <location>
        <begin position="759"/>
        <end position="782"/>
    </location>
</feature>
<dbReference type="InterPro" id="IPR038550">
    <property type="entry name" value="GPCR_3_9-Cys_sf"/>
</dbReference>
<dbReference type="InterPro" id="IPR017978">
    <property type="entry name" value="GPCR_3_C"/>
</dbReference>
<dbReference type="Pfam" id="PF01094">
    <property type="entry name" value="ANF_receptor"/>
    <property type="match status" value="1"/>
</dbReference>
<evidence type="ECO:0000256" key="10">
    <source>
        <dbReference type="ARBA" id="ARBA00023180"/>
    </source>
</evidence>
<feature type="transmembrane region" description="Helical" evidence="12">
    <location>
        <begin position="639"/>
        <end position="666"/>
    </location>
</feature>
<dbReference type="Gene3D" id="2.10.50.30">
    <property type="entry name" value="GPCR, family 3, nine cysteines domain"/>
    <property type="match status" value="1"/>
</dbReference>
<dbReference type="PRINTS" id="PR00248">
    <property type="entry name" value="GPCRMGR"/>
</dbReference>
<keyword evidence="10" id="KW-0325">Glycoprotein</keyword>
<dbReference type="Pfam" id="PF00003">
    <property type="entry name" value="7tm_3"/>
    <property type="match status" value="1"/>
</dbReference>
<dbReference type="CDD" id="cd06365">
    <property type="entry name" value="PBP1_pheromone_receptor"/>
    <property type="match status" value="1"/>
</dbReference>
<accession>A0A8J0QYT3</accession>
<dbReference type="InterPro" id="IPR028082">
    <property type="entry name" value="Peripla_BP_I"/>
</dbReference>
<keyword evidence="5" id="KW-0732">Signal</keyword>
<feature type="transmembrane region" description="Helical" evidence="12">
    <location>
        <begin position="727"/>
        <end position="747"/>
    </location>
</feature>
<feature type="transmembrane region" description="Helical" evidence="12">
    <location>
        <begin position="603"/>
        <end position="627"/>
    </location>
</feature>
<dbReference type="AlphaFoldDB" id="A0A8J0QYT3"/>
<keyword evidence="3" id="KW-1003">Cell membrane</keyword>
<dbReference type="InterPro" id="IPR000068">
    <property type="entry name" value="GPCR_3_Ca_sens_rcpt-rel"/>
</dbReference>
<evidence type="ECO:0000313" key="16">
    <source>
        <dbReference type="Xenbase" id="XB-GENE-29078283"/>
    </source>
</evidence>
<name>A0A8J0QYT3_XENTR</name>
<dbReference type="KEGG" id="xtr:100486303"/>
<evidence type="ECO:0000313" key="15">
    <source>
        <dbReference type="RefSeq" id="XP_002942796.4"/>
    </source>
</evidence>
<dbReference type="PRINTS" id="PR01535">
    <property type="entry name" value="VOMERONASL2R"/>
</dbReference>
<dbReference type="PROSITE" id="PS50259">
    <property type="entry name" value="G_PROTEIN_RECEP_F3_4"/>
    <property type="match status" value="1"/>
</dbReference>
<evidence type="ECO:0000256" key="8">
    <source>
        <dbReference type="ARBA" id="ARBA00023136"/>
    </source>
</evidence>
<feature type="transmembrane region" description="Helical" evidence="12">
    <location>
        <begin position="692"/>
        <end position="715"/>
    </location>
</feature>
<dbReference type="SUPFAM" id="SSF53822">
    <property type="entry name" value="Periplasmic binding protein-like I"/>
    <property type="match status" value="1"/>
</dbReference>
<dbReference type="GO" id="GO:0005886">
    <property type="term" value="C:plasma membrane"/>
    <property type="evidence" value="ECO:0000318"/>
    <property type="project" value="GO_Central"/>
</dbReference>
<keyword evidence="8 12" id="KW-0472">Membrane</keyword>
<evidence type="ECO:0000256" key="7">
    <source>
        <dbReference type="ARBA" id="ARBA00023040"/>
    </source>
</evidence>
<dbReference type="PROSITE" id="PS00981">
    <property type="entry name" value="G_PROTEIN_RECEP_F3_3"/>
    <property type="match status" value="1"/>
</dbReference>
<keyword evidence="14" id="KW-1185">Reference proteome</keyword>
<dbReference type="InterPro" id="IPR001828">
    <property type="entry name" value="ANF_lig-bd_rcpt"/>
</dbReference>
<dbReference type="Proteomes" id="UP000008143">
    <property type="component" value="Chromosome 3"/>
</dbReference>
<evidence type="ECO:0000313" key="14">
    <source>
        <dbReference type="Proteomes" id="UP000008143"/>
    </source>
</evidence>
<keyword evidence="11" id="KW-0807">Transducer</keyword>
<dbReference type="InterPro" id="IPR017979">
    <property type="entry name" value="GPCR_3_CS"/>
</dbReference>
<protein>
    <submittedName>
        <fullName evidence="15">Extracellular calcium-sensing receptor</fullName>
    </submittedName>
</protein>
<dbReference type="Gene3D" id="3.40.50.2300">
    <property type="match status" value="3"/>
</dbReference>
<keyword evidence="6 12" id="KW-1133">Transmembrane helix</keyword>
<evidence type="ECO:0000256" key="5">
    <source>
        <dbReference type="ARBA" id="ARBA00022729"/>
    </source>
</evidence>
<keyword evidence="7" id="KW-0297">G-protein coupled receptor</keyword>
<dbReference type="AGR" id="Xenbase:XB-GENE-29078283"/>
<dbReference type="OrthoDB" id="5984008at2759"/>
<proteinExistence type="inferred from homology"/>
<keyword evidence="9 15" id="KW-0675">Receptor</keyword>
<evidence type="ECO:0000256" key="12">
    <source>
        <dbReference type="SAM" id="Phobius"/>
    </source>
</evidence>
<comment type="similarity">
    <text evidence="2">Belongs to the G-protein coupled receptor 3 family.</text>
</comment>
<dbReference type="OMA" id="SAIRWIT"/>
<feature type="transmembrane region" description="Helical" evidence="12">
    <location>
        <begin position="533"/>
        <end position="558"/>
    </location>
</feature>
<dbReference type="Pfam" id="PF07562">
    <property type="entry name" value="NCD3G"/>
    <property type="match status" value="1"/>
</dbReference>
<dbReference type="InterPro" id="IPR004073">
    <property type="entry name" value="GPCR_3_vmron_rcpt_2"/>
</dbReference>
<dbReference type="InterPro" id="IPR000337">
    <property type="entry name" value="GPCR_3"/>
</dbReference>
<organism evidence="14 15">
    <name type="scientific">Xenopus tropicalis</name>
    <name type="common">Western clawed frog</name>
    <name type="synonym">Silurana tropicalis</name>
    <dbReference type="NCBI Taxonomy" id="8364"/>
    <lineage>
        <taxon>Eukaryota</taxon>
        <taxon>Metazoa</taxon>
        <taxon>Chordata</taxon>
        <taxon>Craniata</taxon>
        <taxon>Vertebrata</taxon>
        <taxon>Euteleostomi</taxon>
        <taxon>Amphibia</taxon>
        <taxon>Batrachia</taxon>
        <taxon>Anura</taxon>
        <taxon>Pipoidea</taxon>
        <taxon>Pipidae</taxon>
        <taxon>Xenopodinae</taxon>
        <taxon>Xenopus</taxon>
        <taxon>Silurana</taxon>
    </lineage>
</organism>
<feature type="transmembrane region" description="Helical" evidence="12">
    <location>
        <begin position="570"/>
        <end position="591"/>
    </location>
</feature>
<dbReference type="PANTHER" id="PTHR24061:SF585">
    <property type="entry name" value="EXTRACELLULAR CALCIUM-SENSING RECEPTOR"/>
    <property type="match status" value="1"/>
</dbReference>
<dbReference type="FunFam" id="2.10.50.30:FF:000002">
    <property type="entry name" value="Vomeronasal 2 receptor, h1"/>
    <property type="match status" value="1"/>
</dbReference>
<dbReference type="GeneID" id="100486303"/>
<evidence type="ECO:0000256" key="6">
    <source>
        <dbReference type="ARBA" id="ARBA00022989"/>
    </source>
</evidence>
<evidence type="ECO:0000259" key="13">
    <source>
        <dbReference type="PROSITE" id="PS50259"/>
    </source>
</evidence>
<dbReference type="Xenbase" id="XB-GENE-29078283">
    <property type="gene designation" value="LOC100486303"/>
</dbReference>
<evidence type="ECO:0000256" key="11">
    <source>
        <dbReference type="ARBA" id="ARBA00023224"/>
    </source>
</evidence>
<gene>
    <name evidence="15 16" type="primary">LOC100486303</name>
</gene>
<evidence type="ECO:0000256" key="4">
    <source>
        <dbReference type="ARBA" id="ARBA00022692"/>
    </source>
</evidence>
<evidence type="ECO:0000256" key="2">
    <source>
        <dbReference type="ARBA" id="ARBA00007242"/>
    </source>
</evidence>
<reference evidence="15" key="1">
    <citation type="submission" date="2025-08" db="UniProtKB">
        <authorList>
            <consortium name="RefSeq"/>
        </authorList>
    </citation>
    <scope>IDENTIFICATION</scope>
    <source>
        <strain evidence="15">Nigerian</strain>
        <tissue evidence="15">Liver and blood</tissue>
    </source>
</reference>
<dbReference type="PANTHER" id="PTHR24061">
    <property type="entry name" value="CALCIUM-SENSING RECEPTOR-RELATED"/>
    <property type="match status" value="1"/>
</dbReference>
<comment type="subcellular location">
    <subcellularLocation>
        <location evidence="1">Cell membrane</location>
        <topology evidence="1">Multi-pass membrane protein</topology>
    </subcellularLocation>
</comment>
<sequence length="802" mass="90671">MEALPCTLHSPQETGFIKDGDLMISGLFPVHTAWIDTKYLFTERNPPLTCSSFSTVLYSYVQAMVYAIEEINANDSLLPNISLGYKIFDSCMHLFQSLRGTLWALTGQDHPILNYECHPNVPIAIIGDATSGTSVAMATLLGVYRYPQVSYSASMSSFSNHFLYPSFFRTIPNDAMQSLALAHLISYMGWTWVGLISLDDDYGIDGSHVLKQELYKLAVCIAYHESFGIESSSKRIQSVANIIDQSSARVVIIYSRDPFVSMLMEYFVERQDTKRIWLATTGWSNSQMLPTKLFSHTVMGTLGLSLHQAEMPWLKKFLLNIHPSTSLPYDIFIKTFWEMVHNCQWPEEYSVVTNGTVWCTGEEKLLRFKSSVYEFDEFDFRVYHHLRKVSFVNRMGEQMYFDQHGDPPAYFDIVNWQRSQDGTIQFLKVGWYDARAPLGKEIVINTTAIQWITGDTEVPPSVCSESCAPGYRKAAEKGQPICCFDCIRCSEGEISNQTDSSNCFPCTAETWPNEDRTECLPKPVDFLSFEEPLGITITCTTIFSSFSTLTILCVFIRYKDTAIVKANNRDLTYVLLGSLSLSFLCPLLFIGQPHRFTCLFRQVTFGVIFVLSVSCVLAKTVMVVIAFRATKPGSNMRRWLGPIVPGLIVSACTNLQLFICIFWMLYCPPFPERNSRIKIGVIVFQCNECSDTLLWCMVGCMAFLSCVCFLVAFLARKLPDTFNEAKWITFSMLIFLSVWIAFAPAYLSTQGKNMAAVEVFGIICSSAGILVCIFLPKCYIILLRPDLNTRGNILNNRSTYNT</sequence>
<dbReference type="FunFam" id="3.40.50.2300:FF:000302">
    <property type="entry name" value="Si:ch211-203b20.7"/>
    <property type="match status" value="1"/>
</dbReference>
<evidence type="ECO:0000256" key="3">
    <source>
        <dbReference type="ARBA" id="ARBA00022475"/>
    </source>
</evidence>
<feature type="domain" description="G-protein coupled receptors family 3 profile" evidence="13">
    <location>
        <begin position="533"/>
        <end position="797"/>
    </location>
</feature>
<evidence type="ECO:0000256" key="9">
    <source>
        <dbReference type="ARBA" id="ARBA00023170"/>
    </source>
</evidence>
<dbReference type="GO" id="GO:0004930">
    <property type="term" value="F:G protein-coupled receptor activity"/>
    <property type="evidence" value="ECO:0000318"/>
    <property type="project" value="GO_Central"/>
</dbReference>
<keyword evidence="4 12" id="KW-0812">Transmembrane</keyword>
<dbReference type="InterPro" id="IPR011500">
    <property type="entry name" value="GPCR_3_9-Cys_dom"/>
</dbReference>
<evidence type="ECO:0000256" key="1">
    <source>
        <dbReference type="ARBA" id="ARBA00004651"/>
    </source>
</evidence>